<sequence>MARPGRGPQRRGSVERLRALSGLDVGNVVVRDFVDWLRARTSQRWPLLAPSPPQCRAT</sequence>
<organism evidence="1 2">
    <name type="scientific">Mycobacterium kansasii</name>
    <dbReference type="NCBI Taxonomy" id="1768"/>
    <lineage>
        <taxon>Bacteria</taxon>
        <taxon>Bacillati</taxon>
        <taxon>Actinomycetota</taxon>
        <taxon>Actinomycetes</taxon>
        <taxon>Mycobacteriales</taxon>
        <taxon>Mycobacteriaceae</taxon>
        <taxon>Mycobacterium</taxon>
    </lineage>
</organism>
<comment type="caution">
    <text evidence="1">The sequence shown here is derived from an EMBL/GenBank/DDBJ whole genome shotgun (WGS) entry which is preliminary data.</text>
</comment>
<evidence type="ECO:0000313" key="2">
    <source>
        <dbReference type="Proteomes" id="UP000188532"/>
    </source>
</evidence>
<gene>
    <name evidence="1" type="ORF">BZL29_8544</name>
</gene>
<dbReference type="AlphaFoldDB" id="A0A1V3W923"/>
<protein>
    <submittedName>
        <fullName evidence="1">Uncharacterized protein</fullName>
    </submittedName>
</protein>
<evidence type="ECO:0000313" key="1">
    <source>
        <dbReference type="EMBL" id="OOK63372.1"/>
    </source>
</evidence>
<reference evidence="1 2" key="1">
    <citation type="submission" date="2017-02" db="EMBL/GenBank/DDBJ databases">
        <title>Complete genome sequences of Mycobacterium kansasii strains isolated from rhesus macaques.</title>
        <authorList>
            <person name="Panda A."/>
            <person name="Nagaraj S."/>
            <person name="Zhao X."/>
            <person name="Tettelin H."/>
            <person name="Detolla L.J."/>
        </authorList>
    </citation>
    <scope>NUCLEOTIDE SEQUENCE [LARGE SCALE GENOMIC DNA]</scope>
    <source>
        <strain evidence="1 2">11-3469</strain>
    </source>
</reference>
<dbReference type="Proteomes" id="UP000188532">
    <property type="component" value="Unassembled WGS sequence"/>
</dbReference>
<accession>A0A1V3W923</accession>
<proteinExistence type="predicted"/>
<dbReference type="EMBL" id="MVBN01000020">
    <property type="protein sequence ID" value="OOK63372.1"/>
    <property type="molecule type" value="Genomic_DNA"/>
</dbReference>
<name>A0A1V3W923_MYCKA</name>